<name>A0A329QN94_9ACTN</name>
<dbReference type="PANTHER" id="PTHR43113:SF1">
    <property type="entry name" value="1,4-DIHYDROXY-2-NAPHTHOYL-COA SYNTHASE, PEROXISOMAL"/>
    <property type="match status" value="1"/>
</dbReference>
<dbReference type="Proteomes" id="UP000250462">
    <property type="component" value="Unassembled WGS sequence"/>
</dbReference>
<evidence type="ECO:0000313" key="1">
    <source>
        <dbReference type="EMBL" id="RAW13810.1"/>
    </source>
</evidence>
<protein>
    <submittedName>
        <fullName evidence="1">1,4-dihydroxy-2-naphthoyl-CoA synthase</fullName>
        <ecNumber evidence="1">4.1.3.36</ecNumber>
    </submittedName>
</protein>
<reference evidence="1 2" key="1">
    <citation type="submission" date="2018-06" db="EMBL/GenBank/DDBJ databases">
        <title>Phytoactinopolyspora halophila sp. nov., a novel halophilic actinomycete isolated from a saline soil in China.</title>
        <authorList>
            <person name="Tang S.-K."/>
        </authorList>
    </citation>
    <scope>NUCLEOTIDE SEQUENCE [LARGE SCALE GENOMIC DNA]</scope>
    <source>
        <strain evidence="1 2">YIM 96934</strain>
    </source>
</reference>
<dbReference type="CDD" id="cd06558">
    <property type="entry name" value="crotonase-like"/>
    <property type="match status" value="1"/>
</dbReference>
<dbReference type="Gene3D" id="3.90.226.10">
    <property type="entry name" value="2-enoyl-CoA Hydratase, Chain A, domain 1"/>
    <property type="match status" value="1"/>
</dbReference>
<sequence length="277" mass="31275">MAEQREANTRHGTQLPPELQHMSCQLDAGIAWITVHTGRNDNAMTTRAYDELLACIRWAGSHRACRVIVLDGRSNFSAGGDWALHKERDTQNFRDHLSLLFDIAIAMRTCGRPVIAAVRGRCTGGMNQIAAIADLTIAADDAIFGQHGCRTGSYPIFWGTQLLPRIVGEKKAREMIYMSWEYTAQEALEMGLLNRIAAPERLDDEVVRYCERIKEASPRSLRFAKTSINAGSDFLYTAIWHARDALAEFTGTDEWHEAIDSYLERRAPQWVEHGPQW</sequence>
<dbReference type="InterPro" id="IPR001753">
    <property type="entry name" value="Enoyl-CoA_hydra/iso"/>
</dbReference>
<evidence type="ECO:0000313" key="2">
    <source>
        <dbReference type="Proteomes" id="UP000250462"/>
    </source>
</evidence>
<organism evidence="1 2">
    <name type="scientific">Phytoactinopolyspora halophila</name>
    <dbReference type="NCBI Taxonomy" id="1981511"/>
    <lineage>
        <taxon>Bacteria</taxon>
        <taxon>Bacillati</taxon>
        <taxon>Actinomycetota</taxon>
        <taxon>Actinomycetes</taxon>
        <taxon>Jiangellales</taxon>
        <taxon>Jiangellaceae</taxon>
        <taxon>Phytoactinopolyspora</taxon>
    </lineage>
</organism>
<dbReference type="SUPFAM" id="SSF52096">
    <property type="entry name" value="ClpP/crotonase"/>
    <property type="match status" value="1"/>
</dbReference>
<dbReference type="EMBL" id="QMIG01000011">
    <property type="protein sequence ID" value="RAW13810.1"/>
    <property type="molecule type" value="Genomic_DNA"/>
</dbReference>
<keyword evidence="2" id="KW-1185">Reference proteome</keyword>
<dbReference type="PANTHER" id="PTHR43113">
    <property type="entry name" value="NUCLEOSIDE-DIPHOSPHATE-SUGAR EPIMERASE"/>
    <property type="match status" value="1"/>
</dbReference>
<dbReference type="EC" id="4.1.3.36" evidence="1"/>
<dbReference type="InterPro" id="IPR029045">
    <property type="entry name" value="ClpP/crotonase-like_dom_sf"/>
</dbReference>
<gene>
    <name evidence="1" type="ORF">DPM12_12470</name>
</gene>
<keyword evidence="1" id="KW-0456">Lyase</keyword>
<dbReference type="RefSeq" id="WP_112258652.1">
    <property type="nucleotide sequence ID" value="NZ_QMIG01000011.1"/>
</dbReference>
<dbReference type="Pfam" id="PF00378">
    <property type="entry name" value="ECH_1"/>
    <property type="match status" value="1"/>
</dbReference>
<proteinExistence type="predicted"/>
<dbReference type="AlphaFoldDB" id="A0A329QN94"/>
<accession>A0A329QN94</accession>
<dbReference type="OrthoDB" id="9807606at2"/>
<dbReference type="GO" id="GO:0008935">
    <property type="term" value="F:1,4-dihydroxy-2-naphthoyl-CoA synthase activity"/>
    <property type="evidence" value="ECO:0007669"/>
    <property type="project" value="UniProtKB-EC"/>
</dbReference>
<comment type="caution">
    <text evidence="1">The sequence shown here is derived from an EMBL/GenBank/DDBJ whole genome shotgun (WGS) entry which is preliminary data.</text>
</comment>